<accession>J3LGG7</accession>
<dbReference type="AlphaFoldDB" id="J3LGG7"/>
<evidence type="ECO:0000313" key="3">
    <source>
        <dbReference type="Proteomes" id="UP000006038"/>
    </source>
</evidence>
<proteinExistence type="predicted"/>
<dbReference type="Gramene" id="OB02G37340.1">
    <property type="protein sequence ID" value="OB02G37340.1"/>
    <property type="gene ID" value="OB02G37340"/>
</dbReference>
<dbReference type="Proteomes" id="UP000006038">
    <property type="component" value="Unassembled WGS sequence"/>
</dbReference>
<feature type="chain" id="PRO_5003773844" description="Secreted protein" evidence="1">
    <location>
        <begin position="24"/>
        <end position="62"/>
    </location>
</feature>
<keyword evidence="3" id="KW-1185">Reference proteome</keyword>
<dbReference type="HOGENOM" id="CLU_2964910_0_0_1"/>
<evidence type="ECO:0000313" key="2">
    <source>
        <dbReference type="EnsemblPlants" id="OB02G37340.1"/>
    </source>
</evidence>
<name>J3LGG7_ORYBR</name>
<sequence>MTGGLGVIVVVVEVVSFVTSVSSSSPSSPSPSTEKCELPLRVRTGGFINEGVSSGTGSESTG</sequence>
<reference evidence="2" key="1">
    <citation type="submission" date="2013-04" db="UniProtKB">
        <authorList>
            <consortium name="EnsemblPlants"/>
        </authorList>
    </citation>
    <scope>IDENTIFICATION</scope>
</reference>
<evidence type="ECO:0000256" key="1">
    <source>
        <dbReference type="SAM" id="SignalP"/>
    </source>
</evidence>
<keyword evidence="1" id="KW-0732">Signal</keyword>
<dbReference type="EnsemblPlants" id="OB02G37340.1">
    <property type="protein sequence ID" value="OB02G37340.1"/>
    <property type="gene ID" value="OB02G37340"/>
</dbReference>
<protein>
    <recommendedName>
        <fullName evidence="4">Secreted protein</fullName>
    </recommendedName>
</protein>
<evidence type="ECO:0008006" key="4">
    <source>
        <dbReference type="Google" id="ProtNLM"/>
    </source>
</evidence>
<feature type="signal peptide" evidence="1">
    <location>
        <begin position="1"/>
        <end position="23"/>
    </location>
</feature>
<organism evidence="2">
    <name type="scientific">Oryza brachyantha</name>
    <name type="common">malo sina</name>
    <dbReference type="NCBI Taxonomy" id="4533"/>
    <lineage>
        <taxon>Eukaryota</taxon>
        <taxon>Viridiplantae</taxon>
        <taxon>Streptophyta</taxon>
        <taxon>Embryophyta</taxon>
        <taxon>Tracheophyta</taxon>
        <taxon>Spermatophyta</taxon>
        <taxon>Magnoliopsida</taxon>
        <taxon>Liliopsida</taxon>
        <taxon>Poales</taxon>
        <taxon>Poaceae</taxon>
        <taxon>BOP clade</taxon>
        <taxon>Oryzoideae</taxon>
        <taxon>Oryzeae</taxon>
        <taxon>Oryzinae</taxon>
        <taxon>Oryza</taxon>
    </lineage>
</organism>